<reference evidence="1 2" key="1">
    <citation type="journal article" date="2014" name="Genome Announc.">
        <title>Draft Genome Sequence of Bacteroides reticulotermitis Strain JCM 10512T, Isolated from the Gut of a Termite.</title>
        <authorList>
            <person name="Yuki M."/>
            <person name="Oshima K."/>
            <person name="Suda W."/>
            <person name="Sakamoto M."/>
            <person name="Iida T."/>
            <person name="Hattori M."/>
            <person name="Ohkuma M."/>
        </authorList>
    </citation>
    <scope>NUCLEOTIDE SEQUENCE [LARGE SCALE GENOMIC DNA]</scope>
    <source>
        <strain evidence="1 2">JCM 10512</strain>
    </source>
</reference>
<comment type="caution">
    <text evidence="1">The sequence shown here is derived from an EMBL/GenBank/DDBJ whole genome shotgun (WGS) entry which is preliminary data.</text>
</comment>
<dbReference type="Proteomes" id="UP000019131">
    <property type="component" value="Unassembled WGS sequence"/>
</dbReference>
<accession>W4USN8</accession>
<gene>
    <name evidence="1" type="ORF">JCM10512_2565</name>
</gene>
<protein>
    <submittedName>
        <fullName evidence="1">Uncharacterized protein</fullName>
    </submittedName>
</protein>
<keyword evidence="2" id="KW-1185">Reference proteome</keyword>
<dbReference type="AlphaFoldDB" id="W4USN8"/>
<name>W4USN8_9BACE</name>
<evidence type="ECO:0000313" key="1">
    <source>
        <dbReference type="EMBL" id="GAE84235.1"/>
    </source>
</evidence>
<dbReference type="STRING" id="1445607.JCM10512_2565"/>
<evidence type="ECO:0000313" key="2">
    <source>
        <dbReference type="Proteomes" id="UP000019131"/>
    </source>
</evidence>
<dbReference type="EMBL" id="BAIV01000014">
    <property type="protein sequence ID" value="GAE84235.1"/>
    <property type="molecule type" value="Genomic_DNA"/>
</dbReference>
<organism evidence="1 2">
    <name type="scientific">Bacteroides reticulotermitis JCM 10512</name>
    <dbReference type="NCBI Taxonomy" id="1445607"/>
    <lineage>
        <taxon>Bacteria</taxon>
        <taxon>Pseudomonadati</taxon>
        <taxon>Bacteroidota</taxon>
        <taxon>Bacteroidia</taxon>
        <taxon>Bacteroidales</taxon>
        <taxon>Bacteroidaceae</taxon>
        <taxon>Bacteroides</taxon>
    </lineage>
</organism>
<proteinExistence type="predicted"/>
<sequence>MMRAVWDIHYYVDGQTHQTLDNEAQNIRHDKSSDPAIQRKIFFFLQDIEVYAMHRVFV</sequence>